<dbReference type="EMBL" id="JAWDIP010000003">
    <property type="protein sequence ID" value="MDY0393866.1"/>
    <property type="molecule type" value="Genomic_DNA"/>
</dbReference>
<reference evidence="1 2" key="1">
    <citation type="submission" date="2023-10" db="EMBL/GenBank/DDBJ databases">
        <title>Virgibacillus halophilus 5B73C genome.</title>
        <authorList>
            <person name="Miliotis G."/>
            <person name="Sengupta P."/>
            <person name="Hameed A."/>
            <person name="Chuvochina M."/>
            <person name="Mcdonagh F."/>
            <person name="Simpson A.C."/>
            <person name="Singh N.K."/>
            <person name="Rekha P.D."/>
            <person name="Raman K."/>
            <person name="Hugenholtz P."/>
            <person name="Venkateswaran K."/>
        </authorList>
    </citation>
    <scope>NUCLEOTIDE SEQUENCE [LARGE SCALE GENOMIC DNA]</scope>
    <source>
        <strain evidence="1 2">5B73C</strain>
    </source>
</reference>
<dbReference type="SUPFAM" id="SSF51445">
    <property type="entry name" value="(Trans)glycosidases"/>
    <property type="match status" value="1"/>
</dbReference>
<comment type="caution">
    <text evidence="1">The sequence shown here is derived from an EMBL/GenBank/DDBJ whole genome shotgun (WGS) entry which is preliminary data.</text>
</comment>
<name>A0ABU5C4T0_9BACI</name>
<proteinExistence type="predicted"/>
<keyword evidence="2" id="KW-1185">Reference proteome</keyword>
<dbReference type="Proteomes" id="UP001281447">
    <property type="component" value="Unassembled WGS sequence"/>
</dbReference>
<dbReference type="InterPro" id="IPR017853">
    <property type="entry name" value="GH"/>
</dbReference>
<sequence length="202" mass="22955">MWIGKYELVLGQPIYANGMFFGSEFPASDTDVKDNQMQIRYYSGKDFKQLKKDGQLNKDGSFTTWNSVMGAAEGTDQDVVQTALFSYIDDIATKTEFRKQYNSWYDNMMDITDESIADSFYGTEKELSKNGVKPLDSYVVDDGWNAYETVDENGNETGSPYKNKTGFWEFNNKFPNELYPASDMAQKFDSTFGLWLGPQGGI</sequence>
<accession>A0ABU5C4T0</accession>
<dbReference type="InterPro" id="IPR013785">
    <property type="entry name" value="Aldolase_TIM"/>
</dbReference>
<organism evidence="1 2">
    <name type="scientific">Tigheibacillus halophilus</name>
    <dbReference type="NCBI Taxonomy" id="361280"/>
    <lineage>
        <taxon>Bacteria</taxon>
        <taxon>Bacillati</taxon>
        <taxon>Bacillota</taxon>
        <taxon>Bacilli</taxon>
        <taxon>Bacillales</taxon>
        <taxon>Bacillaceae</taxon>
        <taxon>Tigheibacillus</taxon>
    </lineage>
</organism>
<evidence type="ECO:0000313" key="1">
    <source>
        <dbReference type="EMBL" id="MDY0393866.1"/>
    </source>
</evidence>
<dbReference type="Gene3D" id="3.20.20.70">
    <property type="entry name" value="Aldolase class I"/>
    <property type="match status" value="1"/>
</dbReference>
<gene>
    <name evidence="1" type="ORF">RWE15_04570</name>
</gene>
<protein>
    <submittedName>
        <fullName evidence="1">Uncharacterized protein</fullName>
    </submittedName>
</protein>
<evidence type="ECO:0000313" key="2">
    <source>
        <dbReference type="Proteomes" id="UP001281447"/>
    </source>
</evidence>